<sequence>MSGPRLAVDAATTLRFAQLVALMVVSTGATILEARNLLGGNLDRAECYRAAGVNAEIDTYANAADSLSRNADAVAACLEQYPAPSMWLAAIWIGLLLAATLLLFNAMPKWKARRGRYVPLELLPGGAAARTRIDELADALGLAGSKVVVVVDPVAATESAVMFGSNRRPRMRMHRGLLDARETEPETFDAVVLHELAHLKNRDLTITYLVIAMWRVFVWLVLVPYLIVRIDLFFDSVRFYSWATNLIGINLKNIAATGLLAVLVYLSRTEVLRVREMRADQTARSRPDVWPAAAVREDQGRWKRFLRIWRVHPDWDTRRATMERPESLQRIRPFALALTGLATVIMLYRIQFAFTEVPWPLVPSLLAAALIAAVAASAILGVYITQAVALRDAGPGTGAAAGFWFGLGMMLGLPFVDAVFSFTRLPSHPEFSLALVAMAVLFGWWLSETARQWTGTGVSAPRLAVVVALSLPVLTILLVVWRYWSAFFEGLYPFFDTDTVSSQWGDTVESKGGEADGFAARAFYLLSPALLATAGPLLFAMIALMWAAAVVPRIVPPLRRRFEPLPSGLKPAIAGAAAGLAGIAAIRLVLGRFDFTDATGPYSIQWSLYYWSSAAVLFAAAIAAAVAANTGRPRLRLLHTLVSVYLGIWAGVAGFIVVTAADGCLGPLNVYQSECAWRPDLAWPEISMPLNLLVVGSLVVAAVAAALGSAVQRLARRPERPERPAPEGRRFDRAAAPVAIALVLALALFFTGWRDRHYLDMLLTSTADPGVLEGWIEREGERPPELVAEQVRAWLDGGGYDLLERFADDLTTMDEATAAYVSTPEGERTLDQLNAVPEACDRMTATVLDADDYFEIPDTALQQIWSDFLDHTWDRAVTCADEFQSVVDGGDGEVWATAVRGLREETIPEYGTLTESIGAVL</sequence>
<dbReference type="EC" id="3.4.24.-" evidence="9"/>
<comment type="caution">
    <text evidence="9">The sequence shown here is derived from an EMBL/GenBank/DDBJ whole genome shotgun (WGS) entry which is preliminary data.</text>
</comment>
<feature type="transmembrane region" description="Helical" evidence="7">
    <location>
        <begin position="239"/>
        <end position="266"/>
    </location>
</feature>
<keyword evidence="7" id="KW-1133">Transmembrane helix</keyword>
<dbReference type="InterPro" id="IPR001915">
    <property type="entry name" value="Peptidase_M48"/>
</dbReference>
<evidence type="ECO:0000259" key="8">
    <source>
        <dbReference type="Pfam" id="PF01435"/>
    </source>
</evidence>
<organism evidence="9 10">
    <name type="scientific">Glycomyces tritici</name>
    <dbReference type="NCBI Taxonomy" id="2665176"/>
    <lineage>
        <taxon>Bacteria</taxon>
        <taxon>Bacillati</taxon>
        <taxon>Actinomycetota</taxon>
        <taxon>Actinomycetes</taxon>
        <taxon>Glycomycetales</taxon>
        <taxon>Glycomycetaceae</taxon>
        <taxon>Glycomyces</taxon>
    </lineage>
</organism>
<dbReference type="Proteomes" id="UP001171902">
    <property type="component" value="Unassembled WGS sequence"/>
</dbReference>
<feature type="transmembrane region" description="Helical" evidence="7">
    <location>
        <begin position="640"/>
        <end position="661"/>
    </location>
</feature>
<proteinExistence type="predicted"/>
<keyword evidence="7" id="KW-0472">Membrane</keyword>
<feature type="transmembrane region" description="Helical" evidence="7">
    <location>
        <begin position="334"/>
        <end position="354"/>
    </location>
</feature>
<feature type="transmembrane region" description="Helical" evidence="7">
    <location>
        <begin position="690"/>
        <end position="714"/>
    </location>
</feature>
<dbReference type="Pfam" id="PF01435">
    <property type="entry name" value="Peptidase_M48"/>
    <property type="match status" value="1"/>
</dbReference>
<name>A0ABT7YLW6_9ACTN</name>
<feature type="transmembrane region" description="Helical" evidence="7">
    <location>
        <begin position="402"/>
        <end position="425"/>
    </location>
</feature>
<feature type="transmembrane region" description="Helical" evidence="7">
    <location>
        <begin position="463"/>
        <end position="484"/>
    </location>
</feature>
<evidence type="ECO:0000256" key="1">
    <source>
        <dbReference type="ARBA" id="ARBA00001947"/>
    </source>
</evidence>
<protein>
    <submittedName>
        <fullName evidence="9">M48 family metalloprotease</fullName>
        <ecNumber evidence="9">3.4.24.-</ecNumber>
    </submittedName>
</protein>
<keyword evidence="6 9" id="KW-0482">Metalloprotease</keyword>
<feature type="transmembrane region" description="Helical" evidence="7">
    <location>
        <begin position="610"/>
        <end position="628"/>
    </location>
</feature>
<dbReference type="GO" id="GO:0008237">
    <property type="term" value="F:metallopeptidase activity"/>
    <property type="evidence" value="ECO:0007669"/>
    <property type="project" value="UniProtKB-KW"/>
</dbReference>
<feature type="transmembrane region" description="Helical" evidence="7">
    <location>
        <begin position="86"/>
        <end position="106"/>
    </location>
</feature>
<feature type="domain" description="Peptidase M48" evidence="8">
    <location>
        <begin position="131"/>
        <end position="283"/>
    </location>
</feature>
<dbReference type="EMBL" id="JAUEMJ010000002">
    <property type="protein sequence ID" value="MDN3239580.1"/>
    <property type="molecule type" value="Genomic_DNA"/>
</dbReference>
<evidence type="ECO:0000313" key="9">
    <source>
        <dbReference type="EMBL" id="MDN3239580.1"/>
    </source>
</evidence>
<evidence type="ECO:0000256" key="5">
    <source>
        <dbReference type="ARBA" id="ARBA00022833"/>
    </source>
</evidence>
<feature type="transmembrane region" description="Helical" evidence="7">
    <location>
        <begin position="572"/>
        <end position="590"/>
    </location>
</feature>
<comment type="cofactor">
    <cofactor evidence="1">
        <name>Zn(2+)</name>
        <dbReference type="ChEBI" id="CHEBI:29105"/>
    </cofactor>
</comment>
<keyword evidence="5" id="KW-0862">Zinc</keyword>
<keyword evidence="2" id="KW-0645">Protease</keyword>
<feature type="transmembrane region" description="Helical" evidence="7">
    <location>
        <begin position="529"/>
        <end position="551"/>
    </location>
</feature>
<evidence type="ECO:0000256" key="3">
    <source>
        <dbReference type="ARBA" id="ARBA00022723"/>
    </source>
</evidence>
<feature type="transmembrane region" description="Helical" evidence="7">
    <location>
        <begin position="12"/>
        <end position="32"/>
    </location>
</feature>
<evidence type="ECO:0000256" key="4">
    <source>
        <dbReference type="ARBA" id="ARBA00022801"/>
    </source>
</evidence>
<feature type="transmembrane region" description="Helical" evidence="7">
    <location>
        <begin position="206"/>
        <end position="227"/>
    </location>
</feature>
<accession>A0ABT7YLW6</accession>
<dbReference type="RefSeq" id="WP_289956468.1">
    <property type="nucleotide sequence ID" value="NZ_JAUEMJ010000002.1"/>
</dbReference>
<evidence type="ECO:0000256" key="2">
    <source>
        <dbReference type="ARBA" id="ARBA00022670"/>
    </source>
</evidence>
<feature type="transmembrane region" description="Helical" evidence="7">
    <location>
        <begin position="734"/>
        <end position="753"/>
    </location>
</feature>
<feature type="transmembrane region" description="Helical" evidence="7">
    <location>
        <begin position="366"/>
        <end position="390"/>
    </location>
</feature>
<reference evidence="9" key="1">
    <citation type="submission" date="2023-06" db="EMBL/GenBank/DDBJ databases">
        <title>Gycomyces niveus sp.nov., a novel actinomycete isolated from soil in Shouguang.</title>
        <authorList>
            <person name="Yang X."/>
            <person name="Zhao J."/>
        </authorList>
    </citation>
    <scope>NUCLEOTIDE SEQUENCE</scope>
    <source>
        <strain evidence="9">NEAU C2</strain>
    </source>
</reference>
<keyword evidence="4 9" id="KW-0378">Hydrolase</keyword>
<feature type="transmembrane region" description="Helical" evidence="7">
    <location>
        <begin position="431"/>
        <end position="451"/>
    </location>
</feature>
<evidence type="ECO:0000256" key="6">
    <source>
        <dbReference type="ARBA" id="ARBA00023049"/>
    </source>
</evidence>
<keyword evidence="3" id="KW-0479">Metal-binding</keyword>
<evidence type="ECO:0000256" key="7">
    <source>
        <dbReference type="SAM" id="Phobius"/>
    </source>
</evidence>
<keyword evidence="10" id="KW-1185">Reference proteome</keyword>
<keyword evidence="7" id="KW-0812">Transmembrane</keyword>
<gene>
    <name evidence="9" type="ORF">QWI33_07580</name>
</gene>
<evidence type="ECO:0000313" key="10">
    <source>
        <dbReference type="Proteomes" id="UP001171902"/>
    </source>
</evidence>
<dbReference type="Gene3D" id="3.30.2010.10">
    <property type="entry name" value="Metalloproteases ('zincins'), catalytic domain"/>
    <property type="match status" value="1"/>
</dbReference>